<comment type="caution">
    <text evidence="2">The sequence shown here is derived from an EMBL/GenBank/DDBJ whole genome shotgun (WGS) entry which is preliminary data.</text>
</comment>
<proteinExistence type="predicted"/>
<dbReference type="AlphaFoldDB" id="A0A096AS11"/>
<keyword evidence="1" id="KW-0812">Transmembrane</keyword>
<name>A0A096AS11_9BACT</name>
<sequence length="69" mass="8144">MKRKLQNFSLHQVYILGNFILIAHETILMALSRRVDGAIKHRIKLKPIVLHAKTYCFEVKNRHFTISNK</sequence>
<keyword evidence="1" id="KW-1133">Transmembrane helix</keyword>
<reference evidence="2 3" key="1">
    <citation type="submission" date="2014-07" db="EMBL/GenBank/DDBJ databases">
        <authorList>
            <person name="McCorrison J."/>
            <person name="Sanka R."/>
            <person name="Torralba M."/>
            <person name="Gillis M."/>
            <person name="Haft D.H."/>
            <person name="Methe B."/>
            <person name="Sutton G."/>
            <person name="Nelson K.E."/>
        </authorList>
    </citation>
    <scope>NUCLEOTIDE SEQUENCE [LARGE SCALE GENOMIC DNA]</scope>
    <source>
        <strain evidence="2 3">DNF00882</strain>
    </source>
</reference>
<dbReference type="Proteomes" id="UP000029538">
    <property type="component" value="Unassembled WGS sequence"/>
</dbReference>
<gene>
    <name evidence="2" type="ORF">HMPREF0654_04965</name>
</gene>
<evidence type="ECO:0000313" key="3">
    <source>
        <dbReference type="Proteomes" id="UP000029538"/>
    </source>
</evidence>
<accession>A0A096AS11</accession>
<evidence type="ECO:0000313" key="2">
    <source>
        <dbReference type="EMBL" id="KGF49521.1"/>
    </source>
</evidence>
<dbReference type="EMBL" id="JRNR01000038">
    <property type="protein sequence ID" value="KGF49521.1"/>
    <property type="molecule type" value="Genomic_DNA"/>
</dbReference>
<dbReference type="RefSeq" id="WP_036883021.1">
    <property type="nucleotide sequence ID" value="NZ_JRNR01000038.1"/>
</dbReference>
<evidence type="ECO:0000256" key="1">
    <source>
        <dbReference type="SAM" id="Phobius"/>
    </source>
</evidence>
<feature type="transmembrane region" description="Helical" evidence="1">
    <location>
        <begin position="12"/>
        <end position="32"/>
    </location>
</feature>
<protein>
    <submittedName>
        <fullName evidence="2">Uncharacterized protein</fullName>
    </submittedName>
</protein>
<organism evidence="2 3">
    <name type="scientific">Prevotella disiens DNF00882</name>
    <dbReference type="NCBI Taxonomy" id="1401075"/>
    <lineage>
        <taxon>Bacteria</taxon>
        <taxon>Pseudomonadati</taxon>
        <taxon>Bacteroidota</taxon>
        <taxon>Bacteroidia</taxon>
        <taxon>Bacteroidales</taxon>
        <taxon>Prevotellaceae</taxon>
        <taxon>Prevotella</taxon>
    </lineage>
</organism>
<keyword evidence="1" id="KW-0472">Membrane</keyword>